<feature type="region of interest" description="Disordered" evidence="1">
    <location>
        <begin position="89"/>
        <end position="116"/>
    </location>
</feature>
<proteinExistence type="predicted"/>
<accession>A0A1E3KBH8</accession>
<reference evidence="2 3" key="1">
    <citation type="submission" date="2016-06" db="EMBL/GenBank/DDBJ databases">
        <title>Evolution of pathogenesis and genome organization in the Tremellales.</title>
        <authorList>
            <person name="Cuomo C."/>
            <person name="Litvintseva A."/>
            <person name="Heitman J."/>
            <person name="Chen Y."/>
            <person name="Sun S."/>
            <person name="Springer D."/>
            <person name="Dromer F."/>
            <person name="Young S."/>
            <person name="Zeng Q."/>
            <person name="Chapman S."/>
            <person name="Gujja S."/>
            <person name="Saif S."/>
            <person name="Birren B."/>
        </authorList>
    </citation>
    <scope>NUCLEOTIDE SEQUENCE [LARGE SCALE GENOMIC DNA]</scope>
    <source>
        <strain evidence="2 3">CBS 6273</strain>
    </source>
</reference>
<dbReference type="EMBL" id="MEKH01000002">
    <property type="protein sequence ID" value="ODO10474.1"/>
    <property type="molecule type" value="Genomic_DNA"/>
</dbReference>
<evidence type="ECO:0000256" key="1">
    <source>
        <dbReference type="SAM" id="MobiDB-lite"/>
    </source>
</evidence>
<feature type="region of interest" description="Disordered" evidence="1">
    <location>
        <begin position="1"/>
        <end position="46"/>
    </location>
</feature>
<gene>
    <name evidence="2" type="ORF">I350_01069</name>
</gene>
<dbReference type="Proteomes" id="UP000095149">
    <property type="component" value="Unassembled WGS sequence"/>
</dbReference>
<evidence type="ECO:0000313" key="2">
    <source>
        <dbReference type="EMBL" id="ODO10474.1"/>
    </source>
</evidence>
<organism evidence="2 3">
    <name type="scientific">Cryptococcus amylolentus CBS 6273</name>
    <dbReference type="NCBI Taxonomy" id="1296118"/>
    <lineage>
        <taxon>Eukaryota</taxon>
        <taxon>Fungi</taxon>
        <taxon>Dikarya</taxon>
        <taxon>Basidiomycota</taxon>
        <taxon>Agaricomycotina</taxon>
        <taxon>Tremellomycetes</taxon>
        <taxon>Tremellales</taxon>
        <taxon>Cryptococcaceae</taxon>
        <taxon>Cryptococcus</taxon>
    </lineage>
</organism>
<comment type="caution">
    <text evidence="2">The sequence shown here is derived from an EMBL/GenBank/DDBJ whole genome shotgun (WGS) entry which is preliminary data.</text>
</comment>
<sequence>MAMESLPEFSKQGGAEIILGKVNDPSTPPQASQPAPPSPRTPLGPRRINTVLRTGELDPFVAVAQAQTAAEVAKSENVPLRKELEEARAAMARDQATRGGRKAVQDLGGGLYDPEMVELPRPVWNDVKDAPET</sequence>
<dbReference type="AlphaFoldDB" id="A0A1E3KBH8"/>
<name>A0A1E3KBH8_9TREE</name>
<dbReference type="OrthoDB" id="2578259at2759"/>
<evidence type="ECO:0000313" key="3">
    <source>
        <dbReference type="Proteomes" id="UP000095149"/>
    </source>
</evidence>
<protein>
    <submittedName>
        <fullName evidence="2">Uncharacterized protein</fullName>
    </submittedName>
</protein>